<evidence type="ECO:0000313" key="3">
    <source>
        <dbReference type="Proteomes" id="UP001596241"/>
    </source>
</evidence>
<comment type="caution">
    <text evidence="2">The sequence shown here is derived from an EMBL/GenBank/DDBJ whole genome shotgun (WGS) entry which is preliminary data.</text>
</comment>
<evidence type="ECO:0000313" key="2">
    <source>
        <dbReference type="EMBL" id="MFC5895899.1"/>
    </source>
</evidence>
<gene>
    <name evidence="2" type="ORF">ACFP3M_24200</name>
</gene>
<dbReference type="InterPro" id="IPR025161">
    <property type="entry name" value="IS402-like_dom"/>
</dbReference>
<sequence>MTDAQWARIEPLLPDRTSKRGGRRRDHREAIDAIARKFRTGTQWVHVSGSGGPRLRVGFRYLFAARAQAVPRVVLRTGPARWAGPEEVDGRIAARVRAYTGAVGAEPP</sequence>
<proteinExistence type="predicted"/>
<dbReference type="Proteomes" id="UP001596241">
    <property type="component" value="Unassembled WGS sequence"/>
</dbReference>
<protein>
    <submittedName>
        <fullName evidence="2">Transposase</fullName>
    </submittedName>
</protein>
<accession>A0ABW1FS28</accession>
<feature type="domain" description="Insertion element IS402-like" evidence="1">
    <location>
        <begin position="1"/>
        <end position="53"/>
    </location>
</feature>
<name>A0ABW1FS28_9ACTN</name>
<dbReference type="EMBL" id="JBHSPW010000012">
    <property type="protein sequence ID" value="MFC5895899.1"/>
    <property type="molecule type" value="Genomic_DNA"/>
</dbReference>
<keyword evidence="3" id="KW-1185">Reference proteome</keyword>
<reference evidence="3" key="1">
    <citation type="journal article" date="2019" name="Int. J. Syst. Evol. Microbiol.">
        <title>The Global Catalogue of Microorganisms (GCM) 10K type strain sequencing project: providing services to taxonomists for standard genome sequencing and annotation.</title>
        <authorList>
            <consortium name="The Broad Institute Genomics Platform"/>
            <consortium name="The Broad Institute Genome Sequencing Center for Infectious Disease"/>
            <person name="Wu L."/>
            <person name="Ma J."/>
        </authorList>
    </citation>
    <scope>NUCLEOTIDE SEQUENCE [LARGE SCALE GENOMIC DNA]</scope>
    <source>
        <strain evidence="3">CGMCC 1.15809</strain>
    </source>
</reference>
<dbReference type="Pfam" id="PF13340">
    <property type="entry name" value="DUF4096"/>
    <property type="match status" value="1"/>
</dbReference>
<organism evidence="2 3">
    <name type="scientific">Streptomyces ramulosus</name>
    <dbReference type="NCBI Taxonomy" id="47762"/>
    <lineage>
        <taxon>Bacteria</taxon>
        <taxon>Bacillati</taxon>
        <taxon>Actinomycetota</taxon>
        <taxon>Actinomycetes</taxon>
        <taxon>Kitasatosporales</taxon>
        <taxon>Streptomycetaceae</taxon>
        <taxon>Streptomyces</taxon>
    </lineage>
</organism>
<dbReference type="RefSeq" id="WP_386461021.1">
    <property type="nucleotide sequence ID" value="NZ_BAAAWG010000002.1"/>
</dbReference>
<evidence type="ECO:0000259" key="1">
    <source>
        <dbReference type="Pfam" id="PF13340"/>
    </source>
</evidence>